<accession>A0A223KU93</accession>
<gene>
    <name evidence="1" type="ORF">BC6307_18005</name>
</gene>
<protein>
    <submittedName>
        <fullName evidence="1">Uncharacterized protein</fullName>
    </submittedName>
</protein>
<name>A0A223KU93_9BACI</name>
<dbReference type="Proteomes" id="UP000215224">
    <property type="component" value="Chromosome"/>
</dbReference>
<dbReference type="AlphaFoldDB" id="A0A223KU93"/>
<sequence length="186" mass="21292">MTDLKVDLKGAVNAVTTFLENNKRVILIKGYDNEAKLKAVLMALNQQFSKGIIRTSSMQDIADNINLALGKKHLPSNVKSTELYKLGNMKINFNSYTTHTRNNPAGNDNTFTIFYPIQTALDNPKRYANFLKDLGEVRSKKVILITTNEWSIKNWDIENYTDEVFFYDVQNDNPELLRNLRRNGAI</sequence>
<evidence type="ECO:0000313" key="1">
    <source>
        <dbReference type="EMBL" id="AST93016.1"/>
    </source>
</evidence>
<evidence type="ECO:0000313" key="2">
    <source>
        <dbReference type="Proteomes" id="UP000215224"/>
    </source>
</evidence>
<proteinExistence type="predicted"/>
<dbReference type="STRING" id="1314751.GCA_001591425_00795"/>
<organism evidence="1 2">
    <name type="scientific">Sutcliffiella cohnii</name>
    <dbReference type="NCBI Taxonomy" id="33932"/>
    <lineage>
        <taxon>Bacteria</taxon>
        <taxon>Bacillati</taxon>
        <taxon>Bacillota</taxon>
        <taxon>Bacilli</taxon>
        <taxon>Bacillales</taxon>
        <taxon>Bacillaceae</taxon>
        <taxon>Sutcliffiella</taxon>
    </lineage>
</organism>
<dbReference type="EMBL" id="CP018866">
    <property type="protein sequence ID" value="AST93016.1"/>
    <property type="molecule type" value="Genomic_DNA"/>
</dbReference>
<dbReference type="KEGG" id="bcoh:BC6307_18005"/>
<dbReference type="RefSeq" id="WP_066412426.1">
    <property type="nucleotide sequence ID" value="NZ_CP018866.1"/>
</dbReference>
<keyword evidence="2" id="KW-1185">Reference proteome</keyword>
<reference evidence="1 2" key="1">
    <citation type="submission" date="2016-12" db="EMBL/GenBank/DDBJ databases">
        <title>The whole genome sequencing and assembly of Bacillus cohnii DSM 6307T strain.</title>
        <authorList>
            <person name="Lee Y.-J."/>
            <person name="Yi H."/>
            <person name="Bahn Y.-S."/>
            <person name="Kim J.F."/>
            <person name="Lee D.-W."/>
        </authorList>
    </citation>
    <scope>NUCLEOTIDE SEQUENCE [LARGE SCALE GENOMIC DNA]</scope>
    <source>
        <strain evidence="1 2">DSM 6307</strain>
    </source>
</reference>